<comment type="similarity">
    <text evidence="3 11">Belongs to the dolichyldiphosphatase family.</text>
</comment>
<evidence type="ECO:0000256" key="8">
    <source>
        <dbReference type="ARBA" id="ARBA00023136"/>
    </source>
</evidence>
<evidence type="ECO:0000256" key="6">
    <source>
        <dbReference type="ARBA" id="ARBA00022824"/>
    </source>
</evidence>
<dbReference type="InterPro" id="IPR039667">
    <property type="entry name" value="Dolichyldiphosphatase_PAP2"/>
</dbReference>
<keyword evidence="7 11" id="KW-1133">Transmembrane helix</keyword>
<evidence type="ECO:0000256" key="5">
    <source>
        <dbReference type="ARBA" id="ARBA00022801"/>
    </source>
</evidence>
<feature type="transmembrane region" description="Helical" evidence="11">
    <location>
        <begin position="22"/>
        <end position="45"/>
    </location>
</feature>
<dbReference type="AlphaFoldDB" id="A0A9P4JNX7"/>
<proteinExistence type="inferred from homology"/>
<dbReference type="GO" id="GO:0047874">
    <property type="term" value="F:dolichyldiphosphatase activity"/>
    <property type="evidence" value="ECO:0007669"/>
    <property type="project" value="UniProtKB-UniRule"/>
</dbReference>
<evidence type="ECO:0000313" key="14">
    <source>
        <dbReference type="Proteomes" id="UP000799536"/>
    </source>
</evidence>
<name>A0A9P4JNX7_9PLEO</name>
<dbReference type="Pfam" id="PF01569">
    <property type="entry name" value="PAP2"/>
    <property type="match status" value="1"/>
</dbReference>
<comment type="function">
    <text evidence="9 11">Required for efficient N-glycosylation. Necessary for maintaining optimal levels of dolichol-linked oligosaccharides. Hydrolyzes dolichyl pyrophosphate at a very high rate and dolichyl monophosphate at a much lower rate. Does not act on phosphatidate.</text>
</comment>
<comment type="catalytic activity">
    <reaction evidence="10 11">
        <text>a di-trans,poly-cis-dolichyl diphosphate + H2O = a di-trans,poly-cis-dolichyl phosphate + phosphate + H(+)</text>
        <dbReference type="Rhea" id="RHEA:14385"/>
        <dbReference type="Rhea" id="RHEA-COMP:19498"/>
        <dbReference type="Rhea" id="RHEA-COMP:19506"/>
        <dbReference type="ChEBI" id="CHEBI:15377"/>
        <dbReference type="ChEBI" id="CHEBI:15378"/>
        <dbReference type="ChEBI" id="CHEBI:43474"/>
        <dbReference type="ChEBI" id="CHEBI:57497"/>
        <dbReference type="ChEBI" id="CHEBI:57683"/>
        <dbReference type="EC" id="3.6.1.43"/>
    </reaction>
</comment>
<dbReference type="InterPro" id="IPR000326">
    <property type="entry name" value="PAP2/HPO"/>
</dbReference>
<dbReference type="SMART" id="SM00014">
    <property type="entry name" value="acidPPc"/>
    <property type="match status" value="1"/>
</dbReference>
<dbReference type="GO" id="GO:0005789">
    <property type="term" value="C:endoplasmic reticulum membrane"/>
    <property type="evidence" value="ECO:0007669"/>
    <property type="project" value="UniProtKB-SubCell"/>
</dbReference>
<reference evidence="13" key="1">
    <citation type="journal article" date="2020" name="Stud. Mycol.">
        <title>101 Dothideomycetes genomes: a test case for predicting lifestyles and emergence of pathogens.</title>
        <authorList>
            <person name="Haridas S."/>
            <person name="Albert R."/>
            <person name="Binder M."/>
            <person name="Bloem J."/>
            <person name="Labutti K."/>
            <person name="Salamov A."/>
            <person name="Andreopoulos B."/>
            <person name="Baker S."/>
            <person name="Barry K."/>
            <person name="Bills G."/>
            <person name="Bluhm B."/>
            <person name="Cannon C."/>
            <person name="Castanera R."/>
            <person name="Culley D."/>
            <person name="Daum C."/>
            <person name="Ezra D."/>
            <person name="Gonzalez J."/>
            <person name="Henrissat B."/>
            <person name="Kuo A."/>
            <person name="Liang C."/>
            <person name="Lipzen A."/>
            <person name="Lutzoni F."/>
            <person name="Magnuson J."/>
            <person name="Mondo S."/>
            <person name="Nolan M."/>
            <person name="Ohm R."/>
            <person name="Pangilinan J."/>
            <person name="Park H.-J."/>
            <person name="Ramirez L."/>
            <person name="Alfaro M."/>
            <person name="Sun H."/>
            <person name="Tritt A."/>
            <person name="Yoshinaga Y."/>
            <person name="Zwiers L.-H."/>
            <person name="Turgeon B."/>
            <person name="Goodwin S."/>
            <person name="Spatafora J."/>
            <person name="Crous P."/>
            <person name="Grigoriev I."/>
        </authorList>
    </citation>
    <scope>NUCLEOTIDE SEQUENCE</scope>
    <source>
        <strain evidence="13">ATCC 74209</strain>
    </source>
</reference>
<evidence type="ECO:0000313" key="13">
    <source>
        <dbReference type="EMBL" id="KAF2203013.1"/>
    </source>
</evidence>
<evidence type="ECO:0000256" key="2">
    <source>
        <dbReference type="ARBA" id="ARBA00004922"/>
    </source>
</evidence>
<feature type="transmembrane region" description="Helical" evidence="11">
    <location>
        <begin position="129"/>
        <end position="150"/>
    </location>
</feature>
<dbReference type="PANTHER" id="PTHR11247:SF1">
    <property type="entry name" value="DOLICHYLDIPHOSPHATASE 1"/>
    <property type="match status" value="1"/>
</dbReference>
<dbReference type="SUPFAM" id="SSF48317">
    <property type="entry name" value="Acid phosphatase/Vanadium-dependent haloperoxidase"/>
    <property type="match status" value="1"/>
</dbReference>
<evidence type="ECO:0000256" key="11">
    <source>
        <dbReference type="RuleBase" id="RU367078"/>
    </source>
</evidence>
<feature type="domain" description="Phosphatidic acid phosphatase type 2/haloperoxidase" evidence="12">
    <location>
        <begin position="52"/>
        <end position="171"/>
    </location>
</feature>
<evidence type="ECO:0000256" key="7">
    <source>
        <dbReference type="ARBA" id="ARBA00022989"/>
    </source>
</evidence>
<evidence type="ECO:0000256" key="1">
    <source>
        <dbReference type="ARBA" id="ARBA00004477"/>
    </source>
</evidence>
<gene>
    <name evidence="13" type="ORF">GQ43DRAFT_367810</name>
</gene>
<sequence length="230" mass="26319">MEDTPLASLSLTHVHYNPGDPISYLCAWLALVPQGLCVVYATLIWSNREIEILLMFAGQMACEALNWCLKRYIKEERPLEMHGKGYGMPSSHAQFVTFFSVTLTLFLLFRHQPHPTETHTPYSFFQRLVLSVLALVSAAAVAISRIYLSYHTPKQVMVGCAAGAVFALFWFSVTAYLRRSGWVEWALDTYIARLLRVRDLVIQEDLVDSGWARWEERRVNRQHLPGKKNA</sequence>
<protein>
    <recommendedName>
        <fullName evidence="11">Dolichyldiphosphatase</fullName>
        <ecNumber evidence="11">3.6.1.43</ecNumber>
    </recommendedName>
</protein>
<accession>A0A9P4JNX7</accession>
<dbReference type="FunFam" id="1.20.144.10:FF:000003">
    <property type="entry name" value="Dolichyldiphosphatase 1"/>
    <property type="match status" value="1"/>
</dbReference>
<organism evidence="13 14">
    <name type="scientific">Delitschia confertaspora ATCC 74209</name>
    <dbReference type="NCBI Taxonomy" id="1513339"/>
    <lineage>
        <taxon>Eukaryota</taxon>
        <taxon>Fungi</taxon>
        <taxon>Dikarya</taxon>
        <taxon>Ascomycota</taxon>
        <taxon>Pezizomycotina</taxon>
        <taxon>Dothideomycetes</taxon>
        <taxon>Pleosporomycetidae</taxon>
        <taxon>Pleosporales</taxon>
        <taxon>Delitschiaceae</taxon>
        <taxon>Delitschia</taxon>
    </lineage>
</organism>
<dbReference type="OrthoDB" id="302705at2759"/>
<dbReference type="PANTHER" id="PTHR11247">
    <property type="entry name" value="PALMITOYL-PROTEIN THIOESTERASE/DOLICHYLDIPHOSPHATASE 1"/>
    <property type="match status" value="1"/>
</dbReference>
<keyword evidence="8 11" id="KW-0472">Membrane</keyword>
<dbReference type="Proteomes" id="UP000799536">
    <property type="component" value="Unassembled WGS sequence"/>
</dbReference>
<evidence type="ECO:0000256" key="10">
    <source>
        <dbReference type="ARBA" id="ARBA00047349"/>
    </source>
</evidence>
<comment type="pathway">
    <text evidence="2 11">Protein modification; protein glycosylation.</text>
</comment>
<evidence type="ECO:0000256" key="4">
    <source>
        <dbReference type="ARBA" id="ARBA00022692"/>
    </source>
</evidence>
<feature type="transmembrane region" description="Helical" evidence="11">
    <location>
        <begin position="93"/>
        <end position="109"/>
    </location>
</feature>
<dbReference type="InterPro" id="IPR036938">
    <property type="entry name" value="PAP2/HPO_sf"/>
</dbReference>
<evidence type="ECO:0000259" key="12">
    <source>
        <dbReference type="SMART" id="SM00014"/>
    </source>
</evidence>
<dbReference type="Gene3D" id="1.20.144.10">
    <property type="entry name" value="Phosphatidic acid phosphatase type 2/haloperoxidase"/>
    <property type="match status" value="1"/>
</dbReference>
<dbReference type="EMBL" id="ML993916">
    <property type="protein sequence ID" value="KAF2203013.1"/>
    <property type="molecule type" value="Genomic_DNA"/>
</dbReference>
<dbReference type="EC" id="3.6.1.43" evidence="11"/>
<keyword evidence="14" id="KW-1185">Reference proteome</keyword>
<keyword evidence="5 11" id="KW-0378">Hydrolase</keyword>
<evidence type="ECO:0000256" key="9">
    <source>
        <dbReference type="ARBA" id="ARBA00024907"/>
    </source>
</evidence>
<dbReference type="CDD" id="cd03382">
    <property type="entry name" value="PAP2_dolichyldiphosphatase"/>
    <property type="match status" value="1"/>
</dbReference>
<keyword evidence="4 11" id="KW-0812">Transmembrane</keyword>
<comment type="caution">
    <text evidence="13">The sequence shown here is derived from an EMBL/GenBank/DDBJ whole genome shotgun (WGS) entry which is preliminary data.</text>
</comment>
<dbReference type="GO" id="GO:0008610">
    <property type="term" value="P:lipid biosynthetic process"/>
    <property type="evidence" value="ECO:0007669"/>
    <property type="project" value="TreeGrafter"/>
</dbReference>
<comment type="subcellular location">
    <subcellularLocation>
        <location evidence="1 11">Endoplasmic reticulum membrane</location>
        <topology evidence="1 11">Multi-pass membrane protein</topology>
    </subcellularLocation>
</comment>
<keyword evidence="6 11" id="KW-0256">Endoplasmic reticulum</keyword>
<dbReference type="GO" id="GO:0006487">
    <property type="term" value="P:protein N-linked glycosylation"/>
    <property type="evidence" value="ECO:0007669"/>
    <property type="project" value="UniProtKB-UniRule"/>
</dbReference>
<evidence type="ECO:0000256" key="3">
    <source>
        <dbReference type="ARBA" id="ARBA00005518"/>
    </source>
</evidence>
<feature type="transmembrane region" description="Helical" evidence="11">
    <location>
        <begin position="156"/>
        <end position="177"/>
    </location>
</feature>